<dbReference type="Proteomes" id="UP000182798">
    <property type="component" value="Unassembled WGS sequence"/>
</dbReference>
<accession>A0A1J5TUP6</accession>
<keyword evidence="7" id="KW-1185">Reference proteome</keyword>
<dbReference type="GO" id="GO:0016787">
    <property type="term" value="F:hydrolase activity"/>
    <property type="evidence" value="ECO:0007669"/>
    <property type="project" value="UniProtKB-UniRule"/>
</dbReference>
<dbReference type="InterPro" id="IPR053193">
    <property type="entry name" value="MetalloPDE_YfcE-like"/>
</dbReference>
<sequence>MTLKIGILSDSHGWIHPEIISLMNSCDQIIHAGDIIEQQTLEVFTTPLTAVRGNNDAHLKFADIETFELFGNLLAVEHGHEHGWKTPSHDSLRKAHANAKMVIYGHTHKQVIDKTATPWIVNPGASGAVRNGGSSKCLILTIDELQKWEITAHHFANND</sequence>
<reference evidence="6" key="1">
    <citation type="submission" date="2016-09" db="EMBL/GenBank/DDBJ databases">
        <title>Genome Sequence of Bathymodiolus thermophilus sulfur-oxidizing gill endosymbiont.</title>
        <authorList>
            <person name="Ponnudurai R."/>
            <person name="Kleiner M."/>
            <person name="Sayavedra L."/>
            <person name="Thuermer A."/>
            <person name="Felbeck H."/>
            <person name="Schlueter R."/>
            <person name="Schweder T."/>
            <person name="Markert S."/>
        </authorList>
    </citation>
    <scope>NUCLEOTIDE SEQUENCE [LARGE SCALE GENOMIC DNA]</scope>
    <source>
        <strain evidence="6">BAT/CrabSpa'14</strain>
    </source>
</reference>
<protein>
    <recommendedName>
        <fullName evidence="2">Phosphoesterase</fullName>
        <ecNumber evidence="2">3.1.4.-</ecNumber>
    </recommendedName>
</protein>
<keyword evidence="2" id="KW-0479">Metal-binding</keyword>
<comment type="caution">
    <text evidence="5">The sequence shown here is derived from an EMBL/GenBank/DDBJ whole genome shotgun (WGS) entry which is preliminary data.</text>
</comment>
<dbReference type="SUPFAM" id="SSF56300">
    <property type="entry name" value="Metallo-dependent phosphatases"/>
    <property type="match status" value="1"/>
</dbReference>
<gene>
    <name evidence="5" type="ORF">BGC33_08505</name>
    <name evidence="4" type="ORF">THERMOS_593</name>
</gene>
<dbReference type="OrthoDB" id="9785951at2"/>
<dbReference type="Proteomes" id="UP000643672">
    <property type="component" value="Unassembled WGS sequence"/>
</dbReference>
<comment type="cofactor">
    <cofactor evidence="2">
        <name>a divalent metal cation</name>
        <dbReference type="ChEBI" id="CHEBI:60240"/>
    </cofactor>
</comment>
<organism evidence="5 6">
    <name type="scientific">Bathymodiolus thermophilus thioautotrophic gill symbiont</name>
    <dbReference type="NCBI Taxonomy" id="2360"/>
    <lineage>
        <taxon>Bacteria</taxon>
        <taxon>Pseudomonadati</taxon>
        <taxon>Pseudomonadota</taxon>
        <taxon>Gammaproteobacteria</taxon>
        <taxon>sulfur-oxidizing symbionts</taxon>
    </lineage>
</organism>
<evidence type="ECO:0000313" key="6">
    <source>
        <dbReference type="Proteomes" id="UP000182798"/>
    </source>
</evidence>
<comment type="similarity">
    <text evidence="1 2">Belongs to the metallophosphoesterase superfamily. YfcE family.</text>
</comment>
<dbReference type="RefSeq" id="WP_071565200.1">
    <property type="nucleotide sequence ID" value="NZ_CAESAQ020000034.1"/>
</dbReference>
<evidence type="ECO:0000259" key="3">
    <source>
        <dbReference type="Pfam" id="PF12850"/>
    </source>
</evidence>
<dbReference type="PANTHER" id="PTHR43165">
    <property type="entry name" value="METALLOPHOSPHOESTERASE"/>
    <property type="match status" value="1"/>
</dbReference>
<evidence type="ECO:0000256" key="1">
    <source>
        <dbReference type="ARBA" id="ARBA00008950"/>
    </source>
</evidence>
<reference evidence="5" key="2">
    <citation type="journal article" date="2017" name="Stand. Genomic Sci.">
        <title>Genome sequence of the sulfur-oxidizing Bathymodiolus thermophilus gill endosymbiont.</title>
        <authorList>
            <person name="Ponnudurai R."/>
            <person name="Sayavedra L."/>
            <person name="Kleiner M."/>
            <person name="Heiden S.E."/>
            <person name="Thurmer A."/>
            <person name="Felbeck H."/>
            <person name="Schluter R."/>
            <person name="Sievert S.M."/>
            <person name="Daniel R."/>
            <person name="Schweder T."/>
            <person name="Markert S."/>
        </authorList>
    </citation>
    <scope>NUCLEOTIDE SEQUENCE</scope>
    <source>
        <strain evidence="5">BAT/CrabSpa'14</strain>
    </source>
</reference>
<proteinExistence type="inferred from homology"/>
<dbReference type="Pfam" id="PF12850">
    <property type="entry name" value="Metallophos_2"/>
    <property type="match status" value="1"/>
</dbReference>
<dbReference type="Gene3D" id="3.60.21.10">
    <property type="match status" value="1"/>
</dbReference>
<evidence type="ECO:0000313" key="7">
    <source>
        <dbReference type="Proteomes" id="UP000643672"/>
    </source>
</evidence>
<evidence type="ECO:0000313" key="5">
    <source>
        <dbReference type="EMBL" id="OIR23892.1"/>
    </source>
</evidence>
<dbReference type="GO" id="GO:0046872">
    <property type="term" value="F:metal ion binding"/>
    <property type="evidence" value="ECO:0007669"/>
    <property type="project" value="UniProtKB-KW"/>
</dbReference>
<evidence type="ECO:0000256" key="2">
    <source>
        <dbReference type="RuleBase" id="RU362039"/>
    </source>
</evidence>
<dbReference type="InterPro" id="IPR029052">
    <property type="entry name" value="Metallo-depent_PP-like"/>
</dbReference>
<reference evidence="4 7" key="3">
    <citation type="submission" date="2020-05" db="EMBL/GenBank/DDBJ databases">
        <authorList>
            <person name="Petersen J."/>
            <person name="Sayavedra L."/>
        </authorList>
    </citation>
    <scope>NUCLEOTIDE SEQUENCE [LARGE SCALE GENOMIC DNA]</scope>
    <source>
        <strain evidence="4">B thermophilus SOXS</strain>
    </source>
</reference>
<dbReference type="InterPro" id="IPR024654">
    <property type="entry name" value="Calcineurin-like_PHP_lpxH"/>
</dbReference>
<dbReference type="EMBL" id="MIQH01001017">
    <property type="protein sequence ID" value="OIR23892.1"/>
    <property type="molecule type" value="Genomic_DNA"/>
</dbReference>
<dbReference type="EC" id="3.1.4.-" evidence="2"/>
<dbReference type="NCBIfam" id="TIGR00040">
    <property type="entry name" value="yfcE"/>
    <property type="match status" value="1"/>
</dbReference>
<dbReference type="EMBL" id="CAESAQ020000034">
    <property type="protein sequence ID" value="CAB5496938.1"/>
    <property type="molecule type" value="Genomic_DNA"/>
</dbReference>
<dbReference type="InterPro" id="IPR000979">
    <property type="entry name" value="Phosphodiesterase_MJ0936/Vps29"/>
</dbReference>
<feature type="domain" description="Calcineurin-like phosphoesterase" evidence="3">
    <location>
        <begin position="3"/>
        <end position="144"/>
    </location>
</feature>
<evidence type="ECO:0000313" key="4">
    <source>
        <dbReference type="EMBL" id="CAB5496938.1"/>
    </source>
</evidence>
<name>A0A1J5TUP6_9GAMM</name>
<dbReference type="AlphaFoldDB" id="A0A1J5TUP6"/>
<dbReference type="PANTHER" id="PTHR43165:SF1">
    <property type="entry name" value="PHOSPHODIESTERASE MJ0936"/>
    <property type="match status" value="1"/>
</dbReference>